<dbReference type="Gene3D" id="3.30.1540.10">
    <property type="entry name" value="formyl-coa transferase, domain 3"/>
    <property type="match status" value="1"/>
</dbReference>
<dbReference type="Gene3D" id="3.40.50.10540">
    <property type="entry name" value="Crotonobetainyl-coa:carnitine coa-transferase, domain 1"/>
    <property type="match status" value="1"/>
</dbReference>
<evidence type="ECO:0008006" key="2">
    <source>
        <dbReference type="Google" id="ProtNLM"/>
    </source>
</evidence>
<dbReference type="Pfam" id="PF02515">
    <property type="entry name" value="CoA_transf_3"/>
    <property type="match status" value="1"/>
</dbReference>
<dbReference type="InterPro" id="IPR044855">
    <property type="entry name" value="CoA-Trfase_III_dom3_sf"/>
</dbReference>
<evidence type="ECO:0000313" key="1">
    <source>
        <dbReference type="EMBL" id="SUZ84422.1"/>
    </source>
</evidence>
<dbReference type="InterPro" id="IPR023606">
    <property type="entry name" value="CoA-Trfase_III_dom_1_sf"/>
</dbReference>
<dbReference type="AlphaFoldDB" id="A0A381QYC0"/>
<proteinExistence type="predicted"/>
<sequence>MDTYLFSGLKVLDVATVIAAPAAAMMLADYGAEVIKIERPGAGDMLRSLSNMPDTPDAANNWFWQMDGRNKRSLTLDLKSEDGKEILRRLVEDCDVYITNQPYSVRESLGLTYEHLRPLNPAMIYASLTAYGEKGPERERKGFDQLAYWARSGLMDLMRTPDGAPTQGLPGMGDHPTAVSIYAGIVTALLHRERTGEGGMVHTSLLANGLWSVSGVAQGVLAGGDMTKYRERTRIKPAMMRVYQADDGRWLQFNMVRNEELLSLLLTGMDALDLLTDERFADSRLLWENRGAFGEELQSIVAQKSSDEWLTIFAELDVPVNRVAIVEETKNDVQILENHMASTPEREDVTVPLILNHPIQITSVPQVGPTRAPELGEHAEEILGELGYDDSVIAHMKDRGVI</sequence>
<dbReference type="PANTHER" id="PTHR48228:SF2">
    <property type="entry name" value="E-CINNAMOYL-COA:R-PHENYLLACTATE COA TRANSFERASE LARGE SUBUNIT"/>
    <property type="match status" value="1"/>
</dbReference>
<protein>
    <recommendedName>
        <fullName evidence="2">Carnitine dehydratase</fullName>
    </recommendedName>
</protein>
<name>A0A381QYC0_9ZZZZ</name>
<dbReference type="GO" id="GO:0003824">
    <property type="term" value="F:catalytic activity"/>
    <property type="evidence" value="ECO:0007669"/>
    <property type="project" value="InterPro"/>
</dbReference>
<dbReference type="SUPFAM" id="SSF89796">
    <property type="entry name" value="CoA-transferase family III (CaiB/BaiF)"/>
    <property type="match status" value="1"/>
</dbReference>
<dbReference type="InterPro" id="IPR050509">
    <property type="entry name" value="CoA-transferase_III"/>
</dbReference>
<organism evidence="1">
    <name type="scientific">marine metagenome</name>
    <dbReference type="NCBI Taxonomy" id="408172"/>
    <lineage>
        <taxon>unclassified sequences</taxon>
        <taxon>metagenomes</taxon>
        <taxon>ecological metagenomes</taxon>
    </lineage>
</organism>
<dbReference type="PANTHER" id="PTHR48228">
    <property type="entry name" value="SUCCINYL-COA--D-CITRAMALATE COA-TRANSFERASE"/>
    <property type="match status" value="1"/>
</dbReference>
<gene>
    <name evidence="1" type="ORF">METZ01_LOCUS37276</name>
</gene>
<reference evidence="1" key="1">
    <citation type="submission" date="2018-05" db="EMBL/GenBank/DDBJ databases">
        <authorList>
            <person name="Lanie J.A."/>
            <person name="Ng W.-L."/>
            <person name="Kazmierczak K.M."/>
            <person name="Andrzejewski T.M."/>
            <person name="Davidsen T.M."/>
            <person name="Wayne K.J."/>
            <person name="Tettelin H."/>
            <person name="Glass J.I."/>
            <person name="Rusch D."/>
            <person name="Podicherti R."/>
            <person name="Tsui H.-C.T."/>
            <person name="Winkler M.E."/>
        </authorList>
    </citation>
    <scope>NUCLEOTIDE SEQUENCE</scope>
</reference>
<accession>A0A381QYC0</accession>
<dbReference type="InterPro" id="IPR003673">
    <property type="entry name" value="CoA-Trfase_fam_III"/>
</dbReference>
<dbReference type="EMBL" id="UINC01001594">
    <property type="protein sequence ID" value="SUZ84422.1"/>
    <property type="molecule type" value="Genomic_DNA"/>
</dbReference>